<dbReference type="PANTHER" id="PTHR45749">
    <property type="match status" value="1"/>
</dbReference>
<evidence type="ECO:0000313" key="4">
    <source>
        <dbReference type="Proteomes" id="UP000007110"/>
    </source>
</evidence>
<dbReference type="PANTHER" id="PTHR45749:SF23">
    <property type="entry name" value="ZINC FINGER MYM-TYPE PROTEIN 1-LIKE"/>
    <property type="match status" value="1"/>
</dbReference>
<organism evidence="3 4">
    <name type="scientific">Strongylocentrotus purpuratus</name>
    <name type="common">Purple sea urchin</name>
    <dbReference type="NCBI Taxonomy" id="7668"/>
    <lineage>
        <taxon>Eukaryota</taxon>
        <taxon>Metazoa</taxon>
        <taxon>Echinodermata</taxon>
        <taxon>Eleutherozoa</taxon>
        <taxon>Echinozoa</taxon>
        <taxon>Echinoidea</taxon>
        <taxon>Euechinoidea</taxon>
        <taxon>Echinacea</taxon>
        <taxon>Camarodonta</taxon>
        <taxon>Echinidea</taxon>
        <taxon>Strongylocentrotidae</taxon>
        <taxon>Strongylocentrotus</taxon>
    </lineage>
</organism>
<keyword evidence="4" id="KW-1185">Reference proteome</keyword>
<dbReference type="RefSeq" id="XP_030846970.1">
    <property type="nucleotide sequence ID" value="XM_030991110.1"/>
</dbReference>
<dbReference type="SMART" id="SM00597">
    <property type="entry name" value="ZnF_TTF"/>
    <property type="match status" value="1"/>
</dbReference>
<feature type="compositionally biased region" description="Basic and acidic residues" evidence="1">
    <location>
        <begin position="164"/>
        <end position="180"/>
    </location>
</feature>
<dbReference type="InterPro" id="IPR012337">
    <property type="entry name" value="RNaseH-like_sf"/>
</dbReference>
<feature type="compositionally biased region" description="Acidic residues" evidence="1">
    <location>
        <begin position="118"/>
        <end position="129"/>
    </location>
</feature>
<dbReference type="InterPro" id="IPR025398">
    <property type="entry name" value="DUF4371"/>
</dbReference>
<dbReference type="Pfam" id="PF14291">
    <property type="entry name" value="DUF4371"/>
    <property type="match status" value="1"/>
</dbReference>
<reference evidence="4" key="1">
    <citation type="submission" date="2015-02" db="EMBL/GenBank/DDBJ databases">
        <title>Genome sequencing for Strongylocentrotus purpuratus.</title>
        <authorList>
            <person name="Murali S."/>
            <person name="Liu Y."/>
            <person name="Vee V."/>
            <person name="English A."/>
            <person name="Wang M."/>
            <person name="Skinner E."/>
            <person name="Han Y."/>
            <person name="Muzny D.M."/>
            <person name="Worley K.C."/>
            <person name="Gibbs R.A."/>
        </authorList>
    </citation>
    <scope>NUCLEOTIDE SEQUENCE</scope>
</reference>
<dbReference type="KEGG" id="spu:105445662"/>
<dbReference type="EnsemblMetazoa" id="XM_030991110">
    <property type="protein sequence ID" value="XP_030846970"/>
    <property type="gene ID" value="LOC105445662"/>
</dbReference>
<feature type="compositionally biased region" description="Low complexity" evidence="1">
    <location>
        <begin position="18"/>
        <end position="35"/>
    </location>
</feature>
<dbReference type="OMA" id="HTEININ"/>
<evidence type="ECO:0000313" key="3">
    <source>
        <dbReference type="EnsemblMetazoa" id="XP_030846970"/>
    </source>
</evidence>
<evidence type="ECO:0000256" key="1">
    <source>
        <dbReference type="SAM" id="MobiDB-lite"/>
    </source>
</evidence>
<sequence>MSNLLSPTPSPPEPVEASSTLNTTSETTETPSSSSARNPSENHPSKKKFHQSSLMDLFLSQRRGSNQGCKPDAPHVSLDNDEGTSERPNAEEDDNAVSTQPDHEEYKPGSPDTPCVSLDDDDDEAEDDNAVSTQPDHEEYKPGSPDTPCVSLDDDDDEAEDDNAVSHEERSNNEESHVRDTINVGQVPVPTSDNNAFNRFPNDPKHFSGVSITPNVVRQILEMGPCQPNFDANDEFSFPRKHGRGFRREWYFRHLKDEKKKVPRKWLIYSPSRDSLFCLSCWLFADRHKKNYDPTWSKVSGSGFSNWKKATLRIEQHEQSSLHMEAEGQLSLTRLRLDKGKAVDAEQVRAHECQVQKNRKVLSRLVDVTLFLAKQNLAFRGHRENMRSAETERNDGNFLELVRLISKYDSVLAAHLSEQRSHSMYLSPRIQNELIQCLRNSVESVIMEEVHEAGCFTIIADSAIDISHTDLLSVTLRYVTSDGDVVERFICFQELPSTKSSVLFEQINEFAKKRNISLKDCVGQAYDGAANMSGSLSGLQQRIKEVSNNALYVHCCAHNLNLVISNAACVSPVAKDFFGILEKLYVFLTNSHPRLEKFKEAKRKLSKEVQDIQLKRLVDTRWSCRIESVRAVKATYPAILDTLEDIEESEGKPTEAAEARGLINALSKVDFLLLMNMWEELLSTTDSLSKYLQSSKIDLISAGGVITATSEAIGKNRTEEHFEELYRKARVEAEKQEIDPDLTTVRQRKRKVLSGEQAEDQPINDPVSRFRVEVFYKVYDSVLQQFKDRFSDFMETVRDFSALMPEHFNDLNAERRVKKLAEKYKDVVDTEQLMAEYRTFRPLVQNTDVFDNNDIYVKTINGLLKFLIKNSLENEFCIFRTYIVTPASIDDTVAGWSGGFLS</sequence>
<dbReference type="OrthoDB" id="6614039at2759"/>
<accession>A0A7M7P728</accession>
<protein>
    <recommendedName>
        <fullName evidence="2">TTF-type domain-containing protein</fullName>
    </recommendedName>
</protein>
<reference evidence="3" key="2">
    <citation type="submission" date="2021-01" db="UniProtKB">
        <authorList>
            <consortium name="EnsemblMetazoa"/>
        </authorList>
    </citation>
    <scope>IDENTIFICATION</scope>
</reference>
<dbReference type="Proteomes" id="UP000007110">
    <property type="component" value="Unassembled WGS sequence"/>
</dbReference>
<dbReference type="InParanoid" id="A0A7M7P728"/>
<dbReference type="SUPFAM" id="SSF53098">
    <property type="entry name" value="Ribonuclease H-like"/>
    <property type="match status" value="1"/>
</dbReference>
<feature type="compositionally biased region" description="Acidic residues" evidence="1">
    <location>
        <begin position="152"/>
        <end position="163"/>
    </location>
</feature>
<dbReference type="GeneID" id="105445662"/>
<evidence type="ECO:0000259" key="2">
    <source>
        <dbReference type="SMART" id="SM00597"/>
    </source>
</evidence>
<dbReference type="InterPro" id="IPR006580">
    <property type="entry name" value="Znf_TTF"/>
</dbReference>
<feature type="region of interest" description="Disordered" evidence="1">
    <location>
        <begin position="1"/>
        <end position="194"/>
    </location>
</feature>
<dbReference type="AlphaFoldDB" id="A0A7M7P728"/>
<name>A0A7M7P728_STRPU</name>
<feature type="domain" description="TTF-type" evidence="2">
    <location>
        <begin position="251"/>
        <end position="339"/>
    </location>
</feature>
<proteinExistence type="predicted"/>